<accession>M2PQG1</accession>
<dbReference type="InterPro" id="IPR036291">
    <property type="entry name" value="NAD(P)-bd_dom_sf"/>
</dbReference>
<dbReference type="GO" id="GO:0016491">
    <property type="term" value="F:oxidoreductase activity"/>
    <property type="evidence" value="ECO:0007669"/>
    <property type="project" value="UniProtKB-KW"/>
</dbReference>
<organism evidence="4 5">
    <name type="scientific">Ceriporiopsis subvermispora (strain B)</name>
    <name type="common">White-rot fungus</name>
    <name type="synonym">Gelatoporia subvermispora</name>
    <dbReference type="NCBI Taxonomy" id="914234"/>
    <lineage>
        <taxon>Eukaryota</taxon>
        <taxon>Fungi</taxon>
        <taxon>Dikarya</taxon>
        <taxon>Basidiomycota</taxon>
        <taxon>Agaricomycotina</taxon>
        <taxon>Agaricomycetes</taxon>
        <taxon>Polyporales</taxon>
        <taxon>Gelatoporiaceae</taxon>
        <taxon>Gelatoporia</taxon>
    </lineage>
</organism>
<dbReference type="Gene3D" id="3.90.25.10">
    <property type="entry name" value="UDP-galactose 4-epimerase, domain 1"/>
    <property type="match status" value="1"/>
</dbReference>
<feature type="domain" description="NmrA-like" evidence="3">
    <location>
        <begin position="4"/>
        <end position="309"/>
    </location>
</feature>
<dbReference type="Pfam" id="PF05368">
    <property type="entry name" value="NmrA"/>
    <property type="match status" value="1"/>
</dbReference>
<dbReference type="PANTHER" id="PTHR47706:SF9">
    <property type="entry name" value="NMRA-LIKE DOMAIN-CONTAINING PROTEIN-RELATED"/>
    <property type="match status" value="1"/>
</dbReference>
<evidence type="ECO:0000259" key="3">
    <source>
        <dbReference type="Pfam" id="PF05368"/>
    </source>
</evidence>
<dbReference type="AlphaFoldDB" id="M2PQG1"/>
<sequence>MSSKPLVLVVGAAGVTGQAIVEGLLRSGSFRVAGTVRASSASKPSTEALRSQGVEVRFADIKEDSVEDLKQVLTDVDILISAVTAEAVPAQRSLFKAAKELGTVKRVVPCDFASPGARGVRDLHDEKLDIREYVRDLDLPYTFIDVGWWMQLTLPHKSTSKNPFKGYSWEVHGNGDKRIAVTDKDRIGDYVARIIVDDRTLNQWVFAWEDEVSQAEILQLGERYSGEADTLKSLRKNVTKEEILRRAEDAGAKYKQDPALIHHINLSFNQYLNSMFILGENTVENAVALGALDARKLYPDLPSYTLEDFAKEFYAHDT</sequence>
<dbReference type="Gene3D" id="3.40.50.720">
    <property type="entry name" value="NAD(P)-binding Rossmann-like Domain"/>
    <property type="match status" value="1"/>
</dbReference>
<dbReference type="STRING" id="914234.M2PQG1"/>
<evidence type="ECO:0000256" key="1">
    <source>
        <dbReference type="ARBA" id="ARBA00022857"/>
    </source>
</evidence>
<gene>
    <name evidence="4" type="ORF">CERSUDRAFT_151425</name>
</gene>
<dbReference type="EMBL" id="KB445794">
    <property type="protein sequence ID" value="EMD38789.1"/>
    <property type="molecule type" value="Genomic_DNA"/>
</dbReference>
<evidence type="ECO:0000313" key="4">
    <source>
        <dbReference type="EMBL" id="EMD38789.1"/>
    </source>
</evidence>
<dbReference type="HOGENOM" id="CLU_044876_6_0_1"/>
<dbReference type="PANTHER" id="PTHR47706">
    <property type="entry name" value="NMRA-LIKE FAMILY PROTEIN"/>
    <property type="match status" value="1"/>
</dbReference>
<dbReference type="InterPro" id="IPR051609">
    <property type="entry name" value="NmrA/Isoflavone_reductase-like"/>
</dbReference>
<reference evidence="4 5" key="1">
    <citation type="journal article" date="2012" name="Proc. Natl. Acad. Sci. U.S.A.">
        <title>Comparative genomics of Ceriporiopsis subvermispora and Phanerochaete chrysosporium provide insight into selective ligninolysis.</title>
        <authorList>
            <person name="Fernandez-Fueyo E."/>
            <person name="Ruiz-Duenas F.J."/>
            <person name="Ferreira P."/>
            <person name="Floudas D."/>
            <person name="Hibbett D.S."/>
            <person name="Canessa P."/>
            <person name="Larrondo L.F."/>
            <person name="James T.Y."/>
            <person name="Seelenfreund D."/>
            <person name="Lobos S."/>
            <person name="Polanco R."/>
            <person name="Tello M."/>
            <person name="Honda Y."/>
            <person name="Watanabe T."/>
            <person name="Watanabe T."/>
            <person name="Ryu J.S."/>
            <person name="Kubicek C.P."/>
            <person name="Schmoll M."/>
            <person name="Gaskell J."/>
            <person name="Hammel K.E."/>
            <person name="St John F.J."/>
            <person name="Vanden Wymelenberg A."/>
            <person name="Sabat G."/>
            <person name="Splinter BonDurant S."/>
            <person name="Syed K."/>
            <person name="Yadav J.S."/>
            <person name="Doddapaneni H."/>
            <person name="Subramanian V."/>
            <person name="Lavin J.L."/>
            <person name="Oguiza J.A."/>
            <person name="Perez G."/>
            <person name="Pisabarro A.G."/>
            <person name="Ramirez L."/>
            <person name="Santoyo F."/>
            <person name="Master E."/>
            <person name="Coutinho P.M."/>
            <person name="Henrissat B."/>
            <person name="Lombard V."/>
            <person name="Magnuson J.K."/>
            <person name="Kuees U."/>
            <person name="Hori C."/>
            <person name="Igarashi K."/>
            <person name="Samejima M."/>
            <person name="Held B.W."/>
            <person name="Barry K.W."/>
            <person name="LaButti K.M."/>
            <person name="Lapidus A."/>
            <person name="Lindquist E.A."/>
            <person name="Lucas S.M."/>
            <person name="Riley R."/>
            <person name="Salamov A.A."/>
            <person name="Hoffmeister D."/>
            <person name="Schwenk D."/>
            <person name="Hadar Y."/>
            <person name="Yarden O."/>
            <person name="de Vries R.P."/>
            <person name="Wiebenga A."/>
            <person name="Stenlid J."/>
            <person name="Eastwood D."/>
            <person name="Grigoriev I.V."/>
            <person name="Berka R.M."/>
            <person name="Blanchette R.A."/>
            <person name="Kersten P."/>
            <person name="Martinez A.T."/>
            <person name="Vicuna R."/>
            <person name="Cullen D."/>
        </authorList>
    </citation>
    <scope>NUCLEOTIDE SEQUENCE [LARGE SCALE GENOMIC DNA]</scope>
    <source>
        <strain evidence="4 5">B</strain>
    </source>
</reference>
<evidence type="ECO:0000313" key="5">
    <source>
        <dbReference type="Proteomes" id="UP000016930"/>
    </source>
</evidence>
<dbReference type="InterPro" id="IPR008030">
    <property type="entry name" value="NmrA-like"/>
</dbReference>
<proteinExistence type="predicted"/>
<keyword evidence="5" id="KW-1185">Reference proteome</keyword>
<dbReference type="OrthoDB" id="2798875at2759"/>
<keyword evidence="1" id="KW-0521">NADP</keyword>
<dbReference type="Proteomes" id="UP000016930">
    <property type="component" value="Unassembled WGS sequence"/>
</dbReference>
<protein>
    <recommendedName>
        <fullName evidence="3">NmrA-like domain-containing protein</fullName>
    </recommendedName>
</protein>
<evidence type="ECO:0000256" key="2">
    <source>
        <dbReference type="ARBA" id="ARBA00023002"/>
    </source>
</evidence>
<dbReference type="SUPFAM" id="SSF51735">
    <property type="entry name" value="NAD(P)-binding Rossmann-fold domains"/>
    <property type="match status" value="1"/>
</dbReference>
<keyword evidence="2" id="KW-0560">Oxidoreductase</keyword>
<name>M2PQG1_CERS8</name>